<sequence length="79" mass="8951">MKPVMRSNQVLSHKDANGKHVFCFGECQCKNKLAAGTNEGDYEEKQDYLGEDENDEEFAEDIVWYVSNAINIAIPCCFV</sequence>
<proteinExistence type="predicted"/>
<keyword evidence="2" id="KW-1185">Reference proteome</keyword>
<reference evidence="1" key="1">
    <citation type="submission" date="2023-08" db="EMBL/GenBank/DDBJ databases">
        <title>Reference Genome Resource for the Citrus Pathogen Phytophthora citrophthora.</title>
        <authorList>
            <person name="Moller H."/>
            <person name="Coetzee B."/>
            <person name="Rose L.J."/>
            <person name="Van Niekerk J.M."/>
        </authorList>
    </citation>
    <scope>NUCLEOTIDE SEQUENCE</scope>
    <source>
        <strain evidence="1">STE-U-9442</strain>
    </source>
</reference>
<protein>
    <submittedName>
        <fullName evidence="1">Uncharacterized protein</fullName>
    </submittedName>
</protein>
<evidence type="ECO:0000313" key="2">
    <source>
        <dbReference type="Proteomes" id="UP001259832"/>
    </source>
</evidence>
<dbReference type="EMBL" id="JASMQC010000015">
    <property type="protein sequence ID" value="KAK1940139.1"/>
    <property type="molecule type" value="Genomic_DNA"/>
</dbReference>
<name>A0AAD9GK07_9STRA</name>
<gene>
    <name evidence="1" type="ORF">P3T76_008462</name>
</gene>
<dbReference type="AlphaFoldDB" id="A0AAD9GK07"/>
<accession>A0AAD9GK07</accession>
<comment type="caution">
    <text evidence="1">The sequence shown here is derived from an EMBL/GenBank/DDBJ whole genome shotgun (WGS) entry which is preliminary data.</text>
</comment>
<evidence type="ECO:0000313" key="1">
    <source>
        <dbReference type="EMBL" id="KAK1940139.1"/>
    </source>
</evidence>
<dbReference type="Proteomes" id="UP001259832">
    <property type="component" value="Unassembled WGS sequence"/>
</dbReference>
<organism evidence="1 2">
    <name type="scientific">Phytophthora citrophthora</name>
    <dbReference type="NCBI Taxonomy" id="4793"/>
    <lineage>
        <taxon>Eukaryota</taxon>
        <taxon>Sar</taxon>
        <taxon>Stramenopiles</taxon>
        <taxon>Oomycota</taxon>
        <taxon>Peronosporomycetes</taxon>
        <taxon>Peronosporales</taxon>
        <taxon>Peronosporaceae</taxon>
        <taxon>Phytophthora</taxon>
    </lineage>
</organism>